<keyword evidence="7" id="KW-1185">Reference proteome</keyword>
<keyword evidence="2 4" id="KW-0560">Oxidoreductase</keyword>
<dbReference type="FunFam" id="3.40.309.10:FF:000009">
    <property type="entry name" value="Aldehyde dehydrogenase A"/>
    <property type="match status" value="1"/>
</dbReference>
<comment type="similarity">
    <text evidence="1 4">Belongs to the aldehyde dehydrogenase family.</text>
</comment>
<dbReference type="Proteomes" id="UP000602647">
    <property type="component" value="Unassembled WGS sequence"/>
</dbReference>
<dbReference type="RefSeq" id="WP_187304336.1">
    <property type="nucleotide sequence ID" value="NZ_JACRYT010000029.1"/>
</dbReference>
<dbReference type="InterPro" id="IPR029510">
    <property type="entry name" value="Ald_DH_CS_GLU"/>
</dbReference>
<dbReference type="InterPro" id="IPR015590">
    <property type="entry name" value="Aldehyde_DH_dom"/>
</dbReference>
<proteinExistence type="inferred from homology"/>
<evidence type="ECO:0000256" key="3">
    <source>
        <dbReference type="PROSITE-ProRule" id="PRU10007"/>
    </source>
</evidence>
<evidence type="ECO:0000313" key="6">
    <source>
        <dbReference type="EMBL" id="MBC6681241.1"/>
    </source>
</evidence>
<organism evidence="6 7">
    <name type="scientific">Zhenpiania hominis</name>
    <dbReference type="NCBI Taxonomy" id="2763644"/>
    <lineage>
        <taxon>Bacteria</taxon>
        <taxon>Bacillati</taxon>
        <taxon>Bacillota</taxon>
        <taxon>Clostridia</taxon>
        <taxon>Peptostreptococcales</taxon>
        <taxon>Anaerovoracaceae</taxon>
        <taxon>Zhenpiania</taxon>
    </lineage>
</organism>
<dbReference type="GO" id="GO:0008911">
    <property type="term" value="F:lactaldehyde dehydrogenase (NAD+) activity"/>
    <property type="evidence" value="ECO:0007669"/>
    <property type="project" value="TreeGrafter"/>
</dbReference>
<comment type="caution">
    <text evidence="6">The sequence shown here is derived from an EMBL/GenBank/DDBJ whole genome shotgun (WGS) entry which is preliminary data.</text>
</comment>
<dbReference type="AlphaFoldDB" id="A0A923NLC0"/>
<dbReference type="Gene3D" id="3.40.605.10">
    <property type="entry name" value="Aldehyde Dehydrogenase, Chain A, domain 1"/>
    <property type="match status" value="1"/>
</dbReference>
<evidence type="ECO:0000256" key="4">
    <source>
        <dbReference type="RuleBase" id="RU003345"/>
    </source>
</evidence>
<feature type="active site" evidence="3">
    <location>
        <position position="248"/>
    </location>
</feature>
<dbReference type="EMBL" id="JACRYT010000029">
    <property type="protein sequence ID" value="MBC6681241.1"/>
    <property type="molecule type" value="Genomic_DNA"/>
</dbReference>
<dbReference type="PANTHER" id="PTHR42991">
    <property type="entry name" value="ALDEHYDE DEHYDROGENASE"/>
    <property type="match status" value="1"/>
</dbReference>
<dbReference type="Gene3D" id="3.40.309.10">
    <property type="entry name" value="Aldehyde Dehydrogenase, Chain A, domain 2"/>
    <property type="match status" value="1"/>
</dbReference>
<gene>
    <name evidence="6" type="ORF">H9L42_15620</name>
</gene>
<evidence type="ECO:0000256" key="1">
    <source>
        <dbReference type="ARBA" id="ARBA00009986"/>
    </source>
</evidence>
<dbReference type="InterPro" id="IPR016163">
    <property type="entry name" value="Ald_DH_C"/>
</dbReference>
<evidence type="ECO:0000259" key="5">
    <source>
        <dbReference type="Pfam" id="PF00171"/>
    </source>
</evidence>
<feature type="domain" description="Aldehyde dehydrogenase" evidence="5">
    <location>
        <begin position="17"/>
        <end position="469"/>
    </location>
</feature>
<dbReference type="SUPFAM" id="SSF53720">
    <property type="entry name" value="ALDH-like"/>
    <property type="match status" value="1"/>
</dbReference>
<evidence type="ECO:0000313" key="7">
    <source>
        <dbReference type="Proteomes" id="UP000602647"/>
    </source>
</evidence>
<evidence type="ECO:0000256" key="2">
    <source>
        <dbReference type="ARBA" id="ARBA00023002"/>
    </source>
</evidence>
<dbReference type="PROSITE" id="PS00687">
    <property type="entry name" value="ALDEHYDE_DEHYDR_GLU"/>
    <property type="match status" value="1"/>
</dbReference>
<dbReference type="PANTHER" id="PTHR42991:SF1">
    <property type="entry name" value="ALDEHYDE DEHYDROGENASE"/>
    <property type="match status" value="1"/>
</dbReference>
<protein>
    <submittedName>
        <fullName evidence="6">Aldehyde dehydrogenase</fullName>
    </submittedName>
</protein>
<accession>A0A923NLC0</accession>
<reference evidence="6" key="1">
    <citation type="submission" date="2020-08" db="EMBL/GenBank/DDBJ databases">
        <title>Genome public.</title>
        <authorList>
            <person name="Liu C."/>
            <person name="Sun Q."/>
        </authorList>
    </citation>
    <scope>NUCLEOTIDE SEQUENCE</scope>
    <source>
        <strain evidence="6">BX12</strain>
    </source>
</reference>
<sequence length="476" mass="51365">MKMIINGKPTDSVSGMTREIYAPADGTILDTVPVASEEDLELAFEAAREGQKKWAKVPVYKRAEILMRFLVLVERDKEELIQTLSADNGKPITQARQEISNISTAFRAFAEKAKHYYGTIIPPGIEPGHEQNLQLVTKEPVGIVLCIIPFNFPSNLFCQKVAPALMMGNAALVLPPSGNPLTNLKMTQLLVEAGVTDGAIQCVTAPGPLKQKAVADPRTAFVTITGSTETGLKIAETAAKNLTPYALELGGNDPFIVLDDGDLDLAVSEIVAGRMINSGQVCSASKRFLIHDSLVEEFTEKAVRLIADLKVGLPSCEDTQVTCLINEDAAREVEKQVNLTVSQGAEIALGGKRNGAFYEPTVLVNVPSSADIAQDMEVFGPVVPILSFHTDDEAVEMANRSVFGLSSCIFTADSKRAHRMAARLEAGSVIINGSTFLRSFEMPFGGWKQSGVGTEGVMSTFEEMTRTKVLAFKNLL</sequence>
<dbReference type="InterPro" id="IPR016162">
    <property type="entry name" value="Ald_DH_N"/>
</dbReference>
<dbReference type="InterPro" id="IPR016161">
    <property type="entry name" value="Ald_DH/histidinol_DH"/>
</dbReference>
<dbReference type="InterPro" id="IPR051020">
    <property type="entry name" value="ALDH-related_metabolic_enz"/>
</dbReference>
<dbReference type="Pfam" id="PF00171">
    <property type="entry name" value="Aldedh"/>
    <property type="match status" value="1"/>
</dbReference>
<name>A0A923NLC0_9FIRM</name>